<accession>A0A8S1QG86</accession>
<keyword evidence="2" id="KW-1185">Reference proteome</keyword>
<sequence>MDQEMIRKWLNYQKIQRVIIAYQNLMRNTMIPDIDNKYQINIAKLSNEKNKTVFNYAVHRNTKIGETIKNYISQAQNRVNQRRRQIKPIRFKTQQTTRTETSAERSYNICPQHSIYLNNRKSIRTSSVIGAIKTQQSNSQLSFYKKSSIPKMITKRNTLFSQTRHSQQIEFIKYEKI</sequence>
<evidence type="ECO:0000313" key="2">
    <source>
        <dbReference type="Proteomes" id="UP000688137"/>
    </source>
</evidence>
<dbReference type="Proteomes" id="UP000688137">
    <property type="component" value="Unassembled WGS sequence"/>
</dbReference>
<reference evidence="1" key="1">
    <citation type="submission" date="2021-01" db="EMBL/GenBank/DDBJ databases">
        <authorList>
            <consortium name="Genoscope - CEA"/>
            <person name="William W."/>
        </authorList>
    </citation>
    <scope>NUCLEOTIDE SEQUENCE</scope>
</reference>
<comment type="caution">
    <text evidence="1">The sequence shown here is derived from an EMBL/GenBank/DDBJ whole genome shotgun (WGS) entry which is preliminary data.</text>
</comment>
<organism evidence="1 2">
    <name type="scientific">Paramecium primaurelia</name>
    <dbReference type="NCBI Taxonomy" id="5886"/>
    <lineage>
        <taxon>Eukaryota</taxon>
        <taxon>Sar</taxon>
        <taxon>Alveolata</taxon>
        <taxon>Ciliophora</taxon>
        <taxon>Intramacronucleata</taxon>
        <taxon>Oligohymenophorea</taxon>
        <taxon>Peniculida</taxon>
        <taxon>Parameciidae</taxon>
        <taxon>Paramecium</taxon>
    </lineage>
</organism>
<protein>
    <submittedName>
        <fullName evidence="1">Uncharacterized protein</fullName>
    </submittedName>
</protein>
<proteinExistence type="predicted"/>
<name>A0A8S1QG86_PARPR</name>
<dbReference type="EMBL" id="CAJJDM010000164">
    <property type="protein sequence ID" value="CAD8114306.1"/>
    <property type="molecule type" value="Genomic_DNA"/>
</dbReference>
<evidence type="ECO:0000313" key="1">
    <source>
        <dbReference type="EMBL" id="CAD8114306.1"/>
    </source>
</evidence>
<dbReference type="OMA" id="AERSYNI"/>
<gene>
    <name evidence="1" type="ORF">PPRIM_AZ9-3.1.T1590047</name>
</gene>
<dbReference type="AlphaFoldDB" id="A0A8S1QG86"/>